<proteinExistence type="predicted"/>
<dbReference type="InterPro" id="IPR055357">
    <property type="entry name" value="LRR_At1g61320_AtMIF1"/>
</dbReference>
<dbReference type="EMBL" id="GBRH01224008">
    <property type="protein sequence ID" value="JAD73887.1"/>
    <property type="molecule type" value="Transcribed_RNA"/>
</dbReference>
<organism evidence="2">
    <name type="scientific">Arundo donax</name>
    <name type="common">Giant reed</name>
    <name type="synonym">Donax arundinaceus</name>
    <dbReference type="NCBI Taxonomy" id="35708"/>
    <lineage>
        <taxon>Eukaryota</taxon>
        <taxon>Viridiplantae</taxon>
        <taxon>Streptophyta</taxon>
        <taxon>Embryophyta</taxon>
        <taxon>Tracheophyta</taxon>
        <taxon>Spermatophyta</taxon>
        <taxon>Magnoliopsida</taxon>
        <taxon>Liliopsida</taxon>
        <taxon>Poales</taxon>
        <taxon>Poaceae</taxon>
        <taxon>PACMAD clade</taxon>
        <taxon>Arundinoideae</taxon>
        <taxon>Arundineae</taxon>
        <taxon>Arundo</taxon>
    </lineage>
</organism>
<protein>
    <recommendedName>
        <fullName evidence="1">At1g61320/AtMIF1 LRR domain-containing protein</fullName>
    </recommendedName>
</protein>
<sequence length="81" mass="9500">MLPLYDDESIPSFPRHKHDHLKRAAFQGFLAHKDMVALALYILNNAESLELMTVQTNYKYSNIIADKFLRREDPRNVLKIL</sequence>
<dbReference type="Pfam" id="PF23622">
    <property type="entry name" value="LRR_At1g61320_AtMIF1"/>
    <property type="match status" value="1"/>
</dbReference>
<dbReference type="AlphaFoldDB" id="A0A0A9CQW4"/>
<feature type="domain" description="At1g61320/AtMIF1 LRR" evidence="1">
    <location>
        <begin position="7"/>
        <end position="64"/>
    </location>
</feature>
<evidence type="ECO:0000313" key="2">
    <source>
        <dbReference type="EMBL" id="JAD73887.1"/>
    </source>
</evidence>
<accession>A0A0A9CQW4</accession>
<reference evidence="2" key="1">
    <citation type="submission" date="2014-09" db="EMBL/GenBank/DDBJ databases">
        <authorList>
            <person name="Magalhaes I.L.F."/>
            <person name="Oliveira U."/>
            <person name="Santos F.R."/>
            <person name="Vidigal T.H.D.A."/>
            <person name="Brescovit A.D."/>
            <person name="Santos A.J."/>
        </authorList>
    </citation>
    <scope>NUCLEOTIDE SEQUENCE</scope>
    <source>
        <tissue evidence="2">Shoot tissue taken approximately 20 cm above the soil surface</tissue>
    </source>
</reference>
<evidence type="ECO:0000259" key="1">
    <source>
        <dbReference type="Pfam" id="PF23622"/>
    </source>
</evidence>
<reference evidence="2" key="2">
    <citation type="journal article" date="2015" name="Data Brief">
        <title>Shoot transcriptome of the giant reed, Arundo donax.</title>
        <authorList>
            <person name="Barrero R.A."/>
            <person name="Guerrero F.D."/>
            <person name="Moolhuijzen P."/>
            <person name="Goolsby J.A."/>
            <person name="Tidwell J."/>
            <person name="Bellgard S.E."/>
            <person name="Bellgard M.I."/>
        </authorList>
    </citation>
    <scope>NUCLEOTIDE SEQUENCE</scope>
    <source>
        <tissue evidence="2">Shoot tissue taken approximately 20 cm above the soil surface</tissue>
    </source>
</reference>
<name>A0A0A9CQW4_ARUDO</name>